<reference evidence="11" key="3">
    <citation type="submission" date="2015-06" db="UniProtKB">
        <authorList>
            <consortium name="EnsemblMetazoa"/>
        </authorList>
    </citation>
    <scope>IDENTIFICATION</scope>
</reference>
<dbReference type="Pfam" id="PF01187">
    <property type="entry name" value="MIF"/>
    <property type="match status" value="1"/>
</dbReference>
<comment type="subcellular location">
    <subcellularLocation>
        <location evidence="1">Cytoplasm</location>
    </subcellularLocation>
</comment>
<dbReference type="OMA" id="PDRINIR"/>
<evidence type="ECO:0000256" key="1">
    <source>
        <dbReference type="ARBA" id="ARBA00004496"/>
    </source>
</evidence>
<dbReference type="SUPFAM" id="SSF55331">
    <property type="entry name" value="Tautomerase/MIF"/>
    <property type="match status" value="1"/>
</dbReference>
<dbReference type="GO" id="GO:0033981">
    <property type="term" value="F:D-dopachrome decarboxylase activity"/>
    <property type="evidence" value="ECO:0007669"/>
    <property type="project" value="UniProtKB-EC"/>
</dbReference>
<keyword evidence="7" id="KW-0456">Lyase</keyword>
<evidence type="ECO:0000256" key="9">
    <source>
        <dbReference type="ARBA" id="ARBA00038884"/>
    </source>
</evidence>
<dbReference type="GO" id="GO:0005615">
    <property type="term" value="C:extracellular space"/>
    <property type="evidence" value="ECO:0007669"/>
    <property type="project" value="TreeGrafter"/>
</dbReference>
<protein>
    <recommendedName>
        <fullName evidence="9">D-dopachrome decarboxylase</fullName>
        <ecNumber evidence="9">4.1.1.84</ecNumber>
    </recommendedName>
</protein>
<dbReference type="HOGENOM" id="CLU_129906_2_0_1"/>
<evidence type="ECO:0000256" key="3">
    <source>
        <dbReference type="ARBA" id="ARBA00011233"/>
    </source>
</evidence>
<gene>
    <name evidence="10" type="ORF">CAPTEDRAFT_156850</name>
</gene>
<organism evidence="10">
    <name type="scientific">Capitella teleta</name>
    <name type="common">Polychaete worm</name>
    <dbReference type="NCBI Taxonomy" id="283909"/>
    <lineage>
        <taxon>Eukaryota</taxon>
        <taxon>Metazoa</taxon>
        <taxon>Spiralia</taxon>
        <taxon>Lophotrochozoa</taxon>
        <taxon>Annelida</taxon>
        <taxon>Polychaeta</taxon>
        <taxon>Sedentaria</taxon>
        <taxon>Scolecida</taxon>
        <taxon>Capitellidae</taxon>
        <taxon>Capitella</taxon>
    </lineage>
</organism>
<dbReference type="GO" id="GO:0042438">
    <property type="term" value="P:melanin biosynthetic process"/>
    <property type="evidence" value="ECO:0007669"/>
    <property type="project" value="UniProtKB-KW"/>
</dbReference>
<evidence type="ECO:0000256" key="6">
    <source>
        <dbReference type="ARBA" id="ARBA00023101"/>
    </source>
</evidence>
<dbReference type="InterPro" id="IPR001398">
    <property type="entry name" value="Macrophage_inhib_fac"/>
</dbReference>
<dbReference type="Proteomes" id="UP000014760">
    <property type="component" value="Unassembled WGS sequence"/>
</dbReference>
<keyword evidence="5" id="KW-0007">Acetylation</keyword>
<comment type="subunit">
    <text evidence="3">Homotrimer.</text>
</comment>
<keyword evidence="6" id="KW-0470">Melanin biosynthesis</keyword>
<evidence type="ECO:0000313" key="10">
    <source>
        <dbReference type="EMBL" id="ELT95313.1"/>
    </source>
</evidence>
<sequence length="110" mass="12387">MPICKILTNLPAKAIPKDLSLRLTNLLAEVLNKPLERITVNVQSDQVMMKNGTTESAAVAEIYALNVFNEDKCPDYGKQILPFLEQNLGIGKKRINLIFHPLQKWQLGDQ</sequence>
<dbReference type="GO" id="GO:0050178">
    <property type="term" value="F:phenylpyruvate tautomerase activity"/>
    <property type="evidence" value="ECO:0007669"/>
    <property type="project" value="TreeGrafter"/>
</dbReference>
<dbReference type="GO" id="GO:0005737">
    <property type="term" value="C:cytoplasm"/>
    <property type="evidence" value="ECO:0007669"/>
    <property type="project" value="UniProtKB-SubCell"/>
</dbReference>
<evidence type="ECO:0000256" key="5">
    <source>
        <dbReference type="ARBA" id="ARBA00022990"/>
    </source>
</evidence>
<evidence type="ECO:0000313" key="11">
    <source>
        <dbReference type="EnsemblMetazoa" id="CapteP156850"/>
    </source>
</evidence>
<dbReference type="InterPro" id="IPR014347">
    <property type="entry name" value="Tautomerase/MIF_sf"/>
</dbReference>
<dbReference type="EMBL" id="KB309161">
    <property type="protein sequence ID" value="ELT95313.1"/>
    <property type="molecule type" value="Genomic_DNA"/>
</dbReference>
<evidence type="ECO:0000256" key="2">
    <source>
        <dbReference type="ARBA" id="ARBA00005851"/>
    </source>
</evidence>
<proteinExistence type="inferred from homology"/>
<keyword evidence="12" id="KW-1185">Reference proteome</keyword>
<comment type="similarity">
    <text evidence="2">Belongs to the MIF family.</text>
</comment>
<dbReference type="Gene3D" id="3.30.429.10">
    <property type="entry name" value="Macrophage Migration Inhibitory Factor"/>
    <property type="match status" value="1"/>
</dbReference>
<evidence type="ECO:0000256" key="8">
    <source>
        <dbReference type="ARBA" id="ARBA00037460"/>
    </source>
</evidence>
<dbReference type="AlphaFoldDB" id="R7TNA4"/>
<reference evidence="12" key="1">
    <citation type="submission" date="2012-12" db="EMBL/GenBank/DDBJ databases">
        <authorList>
            <person name="Hellsten U."/>
            <person name="Grimwood J."/>
            <person name="Chapman J.A."/>
            <person name="Shapiro H."/>
            <person name="Aerts A."/>
            <person name="Otillar R.P."/>
            <person name="Terry A.Y."/>
            <person name="Boore J.L."/>
            <person name="Simakov O."/>
            <person name="Marletaz F."/>
            <person name="Cho S.-J."/>
            <person name="Edsinger-Gonzales E."/>
            <person name="Havlak P."/>
            <person name="Kuo D.-H."/>
            <person name="Larsson T."/>
            <person name="Lv J."/>
            <person name="Arendt D."/>
            <person name="Savage R."/>
            <person name="Osoegawa K."/>
            <person name="de Jong P."/>
            <person name="Lindberg D.R."/>
            <person name="Seaver E.C."/>
            <person name="Weisblat D.A."/>
            <person name="Putnam N.H."/>
            <person name="Grigoriev I.V."/>
            <person name="Rokhsar D.S."/>
        </authorList>
    </citation>
    <scope>NUCLEOTIDE SEQUENCE</scope>
    <source>
        <strain evidence="12">I ESC-2004</strain>
    </source>
</reference>
<comment type="function">
    <text evidence="8">Tautomerization of D-dopachrome with decarboxylation to give 5,6-dihydroxyindole (DHI).</text>
</comment>
<dbReference type="STRING" id="283909.R7TNA4"/>
<accession>R7TNA4</accession>
<dbReference type="EMBL" id="AMQN01011895">
    <property type="status" value="NOT_ANNOTATED_CDS"/>
    <property type="molecule type" value="Genomic_DNA"/>
</dbReference>
<evidence type="ECO:0000313" key="12">
    <source>
        <dbReference type="Proteomes" id="UP000014760"/>
    </source>
</evidence>
<name>R7TNA4_CAPTE</name>
<keyword evidence="4" id="KW-0963">Cytoplasm</keyword>
<dbReference type="PANTHER" id="PTHR11954">
    <property type="entry name" value="D-DOPACHROME DECARBOXYLASE"/>
    <property type="match status" value="1"/>
</dbReference>
<dbReference type="PANTHER" id="PTHR11954:SF22">
    <property type="entry name" value="D-DOPACHROME DECARBOXYLASE"/>
    <property type="match status" value="1"/>
</dbReference>
<reference evidence="10 12" key="2">
    <citation type="journal article" date="2013" name="Nature">
        <title>Insights into bilaterian evolution from three spiralian genomes.</title>
        <authorList>
            <person name="Simakov O."/>
            <person name="Marletaz F."/>
            <person name="Cho S.J."/>
            <person name="Edsinger-Gonzales E."/>
            <person name="Havlak P."/>
            <person name="Hellsten U."/>
            <person name="Kuo D.H."/>
            <person name="Larsson T."/>
            <person name="Lv J."/>
            <person name="Arendt D."/>
            <person name="Savage R."/>
            <person name="Osoegawa K."/>
            <person name="de Jong P."/>
            <person name="Grimwood J."/>
            <person name="Chapman J.A."/>
            <person name="Shapiro H."/>
            <person name="Aerts A."/>
            <person name="Otillar R.P."/>
            <person name="Terry A.Y."/>
            <person name="Boore J.L."/>
            <person name="Grigoriev I.V."/>
            <person name="Lindberg D.R."/>
            <person name="Seaver E.C."/>
            <person name="Weisblat D.A."/>
            <person name="Putnam N.H."/>
            <person name="Rokhsar D.S."/>
        </authorList>
    </citation>
    <scope>NUCLEOTIDE SEQUENCE</scope>
    <source>
        <strain evidence="10 12">I ESC-2004</strain>
    </source>
</reference>
<dbReference type="OrthoDB" id="6080988at2759"/>
<dbReference type="EnsemblMetazoa" id="CapteT156850">
    <property type="protein sequence ID" value="CapteP156850"/>
    <property type="gene ID" value="CapteG156850"/>
</dbReference>
<evidence type="ECO:0000256" key="7">
    <source>
        <dbReference type="ARBA" id="ARBA00023239"/>
    </source>
</evidence>
<evidence type="ECO:0000256" key="4">
    <source>
        <dbReference type="ARBA" id="ARBA00022490"/>
    </source>
</evidence>
<dbReference type="EC" id="4.1.1.84" evidence="9"/>